<dbReference type="EMBL" id="JAJFZT010000003">
    <property type="protein sequence ID" value="MCC3272362.1"/>
    <property type="molecule type" value="Genomic_DNA"/>
</dbReference>
<evidence type="ECO:0000313" key="2">
    <source>
        <dbReference type="EMBL" id="UON91775.1"/>
    </source>
</evidence>
<proteinExistence type="predicted"/>
<accession>A0A9X1M895</accession>
<dbReference type="AlphaFoldDB" id="A0A9X1M895"/>
<dbReference type="Proteomes" id="UP000829758">
    <property type="component" value="Chromosome"/>
</dbReference>
<protein>
    <submittedName>
        <fullName evidence="1">Uncharacterized protein</fullName>
    </submittedName>
</protein>
<dbReference type="RefSeq" id="WP_227902784.1">
    <property type="nucleotide sequence ID" value="NZ_CP094984.1"/>
</dbReference>
<evidence type="ECO:0000313" key="1">
    <source>
        <dbReference type="EMBL" id="MCC3272362.1"/>
    </source>
</evidence>
<dbReference type="EMBL" id="CP094984">
    <property type="protein sequence ID" value="UON91775.1"/>
    <property type="molecule type" value="Genomic_DNA"/>
</dbReference>
<evidence type="ECO:0000313" key="3">
    <source>
        <dbReference type="Proteomes" id="UP000829758"/>
    </source>
</evidence>
<reference evidence="1" key="1">
    <citation type="submission" date="2021-10" db="EMBL/GenBank/DDBJ databases">
        <title>Novel species in genus Arthrobacter.</title>
        <authorList>
            <person name="Liu Y."/>
        </authorList>
    </citation>
    <scope>NUCLEOTIDE SEQUENCE</scope>
    <source>
        <strain evidence="3">zg-Y462</strain>
        <strain evidence="1">Zg-Y462</strain>
    </source>
</reference>
<sequence length="79" mass="8686">MPVANAPTPPTTARAKRVRSIRTLRRGDTIEARSGGETYFHGEVQDTAPGLSTVWIRDESSGLRTALSMDDFTLWKIPA</sequence>
<dbReference type="Proteomes" id="UP001155145">
    <property type="component" value="Unassembled WGS sequence"/>
</dbReference>
<organism evidence="1 4">
    <name type="scientific">Arthrobacter zhangbolii</name>
    <dbReference type="NCBI Taxonomy" id="2886936"/>
    <lineage>
        <taxon>Bacteria</taxon>
        <taxon>Bacillati</taxon>
        <taxon>Actinomycetota</taxon>
        <taxon>Actinomycetes</taxon>
        <taxon>Micrococcales</taxon>
        <taxon>Micrococcaceae</taxon>
        <taxon>Arthrobacter</taxon>
    </lineage>
</organism>
<gene>
    <name evidence="1" type="ORF">LJ755_06405</name>
    <name evidence="2" type="ORF">MUK71_14510</name>
</gene>
<name>A0A9X1M895_9MICC</name>
<keyword evidence="3" id="KW-1185">Reference proteome</keyword>
<evidence type="ECO:0000313" key="4">
    <source>
        <dbReference type="Proteomes" id="UP001155145"/>
    </source>
</evidence>